<evidence type="ECO:0000313" key="3">
    <source>
        <dbReference type="EMBL" id="KAF2168016.1"/>
    </source>
</evidence>
<dbReference type="Pfam" id="PF00067">
    <property type="entry name" value="p450"/>
    <property type="match status" value="2"/>
</dbReference>
<feature type="chain" id="PRO_5025475279" description="Cytochrome P450" evidence="2">
    <location>
        <begin position="28"/>
        <end position="429"/>
    </location>
</feature>
<sequence length="429" mass="47687">MAWAKLTAACSAALLSSLFLLRNGSECQVSQFERGQRWFYLLTRIWLLLSEYSLFVYQLRQPTPENPTGKGECQIVLRKTQVEVLHKIAKESPNDGLPALQEPTGVSLLATDTSALADLLVTRAGDYEKPTGLRGSFKLLTFDRLLTVNGDQHKSLRKRSLSHFSFSVVKYLYPLMWRHALRFVKSVETRLEGEVADQDNNSSSSIEISELTTEVTVNVICTTIFGRSYEASDDSAFKPSRELLNFFLQPNFATSIYLTLRKLKAEPQRADLVSHMIGSSHFTDYEIASQLLTSMVAGLLREEVTLALDSSGKSLEEVDVANVLEGLPFLNGFVSETLHLYPSVPRKFDPIGGMKKTVDFLTSLHGPRNCIGQSFAKAELRCLVAALAVHFEWKVDKDVGEIPISGVLTINLEGGLPLRLPALRKAARS</sequence>
<dbReference type="Proteomes" id="UP000799537">
    <property type="component" value="Unassembled WGS sequence"/>
</dbReference>
<dbReference type="GeneID" id="54569847"/>
<evidence type="ECO:0008006" key="5">
    <source>
        <dbReference type="Google" id="ProtNLM"/>
    </source>
</evidence>
<gene>
    <name evidence="3" type="ORF">M409DRAFT_65575</name>
</gene>
<dbReference type="GO" id="GO:0020037">
    <property type="term" value="F:heme binding"/>
    <property type="evidence" value="ECO:0007669"/>
    <property type="project" value="InterPro"/>
</dbReference>
<dbReference type="GO" id="GO:0004497">
    <property type="term" value="F:monooxygenase activity"/>
    <property type="evidence" value="ECO:0007669"/>
    <property type="project" value="InterPro"/>
</dbReference>
<dbReference type="PANTHER" id="PTHR24305">
    <property type="entry name" value="CYTOCHROME P450"/>
    <property type="match status" value="1"/>
</dbReference>
<evidence type="ECO:0000256" key="1">
    <source>
        <dbReference type="ARBA" id="ARBA00010617"/>
    </source>
</evidence>
<dbReference type="PANTHER" id="PTHR24305:SF166">
    <property type="entry name" value="CYTOCHROME P450 12A4, MITOCHONDRIAL-RELATED"/>
    <property type="match status" value="1"/>
</dbReference>
<dbReference type="AlphaFoldDB" id="A0A6A6CRA5"/>
<dbReference type="InterPro" id="IPR036396">
    <property type="entry name" value="Cyt_P450_sf"/>
</dbReference>
<dbReference type="SUPFAM" id="SSF48264">
    <property type="entry name" value="Cytochrome P450"/>
    <property type="match status" value="1"/>
</dbReference>
<evidence type="ECO:0000313" key="4">
    <source>
        <dbReference type="Proteomes" id="UP000799537"/>
    </source>
</evidence>
<dbReference type="InterPro" id="IPR001128">
    <property type="entry name" value="Cyt_P450"/>
</dbReference>
<dbReference type="OrthoDB" id="1470350at2759"/>
<name>A0A6A6CRA5_ZASCE</name>
<protein>
    <recommendedName>
        <fullName evidence="5">Cytochrome P450</fullName>
    </recommendedName>
</protein>
<accession>A0A6A6CRA5</accession>
<dbReference type="RefSeq" id="XP_033668905.1">
    <property type="nucleotide sequence ID" value="XM_033816575.1"/>
</dbReference>
<dbReference type="Gene3D" id="1.10.630.10">
    <property type="entry name" value="Cytochrome P450"/>
    <property type="match status" value="2"/>
</dbReference>
<feature type="signal peptide" evidence="2">
    <location>
        <begin position="1"/>
        <end position="27"/>
    </location>
</feature>
<reference evidence="3" key="1">
    <citation type="journal article" date="2020" name="Stud. Mycol.">
        <title>101 Dothideomycetes genomes: a test case for predicting lifestyles and emergence of pathogens.</title>
        <authorList>
            <person name="Haridas S."/>
            <person name="Albert R."/>
            <person name="Binder M."/>
            <person name="Bloem J."/>
            <person name="Labutti K."/>
            <person name="Salamov A."/>
            <person name="Andreopoulos B."/>
            <person name="Baker S."/>
            <person name="Barry K."/>
            <person name="Bills G."/>
            <person name="Bluhm B."/>
            <person name="Cannon C."/>
            <person name="Castanera R."/>
            <person name="Culley D."/>
            <person name="Daum C."/>
            <person name="Ezra D."/>
            <person name="Gonzalez J."/>
            <person name="Henrissat B."/>
            <person name="Kuo A."/>
            <person name="Liang C."/>
            <person name="Lipzen A."/>
            <person name="Lutzoni F."/>
            <person name="Magnuson J."/>
            <person name="Mondo S."/>
            <person name="Nolan M."/>
            <person name="Ohm R."/>
            <person name="Pangilinan J."/>
            <person name="Park H.-J."/>
            <person name="Ramirez L."/>
            <person name="Alfaro M."/>
            <person name="Sun H."/>
            <person name="Tritt A."/>
            <person name="Yoshinaga Y."/>
            <person name="Zwiers L.-H."/>
            <person name="Turgeon B."/>
            <person name="Goodwin S."/>
            <person name="Spatafora J."/>
            <person name="Crous P."/>
            <person name="Grigoriev I."/>
        </authorList>
    </citation>
    <scope>NUCLEOTIDE SEQUENCE</scope>
    <source>
        <strain evidence="3">ATCC 36951</strain>
    </source>
</reference>
<dbReference type="InterPro" id="IPR050121">
    <property type="entry name" value="Cytochrome_P450_monoxygenase"/>
</dbReference>
<organism evidence="3 4">
    <name type="scientific">Zasmidium cellare ATCC 36951</name>
    <dbReference type="NCBI Taxonomy" id="1080233"/>
    <lineage>
        <taxon>Eukaryota</taxon>
        <taxon>Fungi</taxon>
        <taxon>Dikarya</taxon>
        <taxon>Ascomycota</taxon>
        <taxon>Pezizomycotina</taxon>
        <taxon>Dothideomycetes</taxon>
        <taxon>Dothideomycetidae</taxon>
        <taxon>Mycosphaerellales</taxon>
        <taxon>Mycosphaerellaceae</taxon>
        <taxon>Zasmidium</taxon>
    </lineage>
</organism>
<dbReference type="EMBL" id="ML993591">
    <property type="protein sequence ID" value="KAF2168016.1"/>
    <property type="molecule type" value="Genomic_DNA"/>
</dbReference>
<proteinExistence type="inferred from homology"/>
<dbReference type="GO" id="GO:0016705">
    <property type="term" value="F:oxidoreductase activity, acting on paired donors, with incorporation or reduction of molecular oxygen"/>
    <property type="evidence" value="ECO:0007669"/>
    <property type="project" value="InterPro"/>
</dbReference>
<keyword evidence="2" id="KW-0732">Signal</keyword>
<dbReference type="GO" id="GO:0005506">
    <property type="term" value="F:iron ion binding"/>
    <property type="evidence" value="ECO:0007669"/>
    <property type="project" value="InterPro"/>
</dbReference>
<keyword evidence="4" id="KW-1185">Reference proteome</keyword>
<evidence type="ECO:0000256" key="2">
    <source>
        <dbReference type="SAM" id="SignalP"/>
    </source>
</evidence>
<comment type="similarity">
    <text evidence="1">Belongs to the cytochrome P450 family.</text>
</comment>